<name>A0ABS4B8W9_9GAMM</name>
<dbReference type="SUPFAM" id="SSF53850">
    <property type="entry name" value="Periplasmic binding protein-like II"/>
    <property type="match status" value="1"/>
</dbReference>
<dbReference type="InterPro" id="IPR005119">
    <property type="entry name" value="LysR_subst-bd"/>
</dbReference>
<keyword evidence="7" id="KW-1185">Reference proteome</keyword>
<evidence type="ECO:0000259" key="5">
    <source>
        <dbReference type="PROSITE" id="PS50931"/>
    </source>
</evidence>
<dbReference type="PANTHER" id="PTHR30537:SF5">
    <property type="entry name" value="HTH-TYPE TRANSCRIPTIONAL ACTIVATOR TTDR-RELATED"/>
    <property type="match status" value="1"/>
</dbReference>
<dbReference type="PROSITE" id="PS50931">
    <property type="entry name" value="HTH_LYSR"/>
    <property type="match status" value="1"/>
</dbReference>
<evidence type="ECO:0000256" key="4">
    <source>
        <dbReference type="ARBA" id="ARBA00023163"/>
    </source>
</evidence>
<keyword evidence="2" id="KW-0805">Transcription regulation</keyword>
<dbReference type="InterPro" id="IPR036388">
    <property type="entry name" value="WH-like_DNA-bd_sf"/>
</dbReference>
<comment type="caution">
    <text evidence="6">The sequence shown here is derived from an EMBL/GenBank/DDBJ whole genome shotgun (WGS) entry which is preliminary data.</text>
</comment>
<evidence type="ECO:0000256" key="3">
    <source>
        <dbReference type="ARBA" id="ARBA00023125"/>
    </source>
</evidence>
<evidence type="ECO:0000313" key="6">
    <source>
        <dbReference type="EMBL" id="MBP0603909.1"/>
    </source>
</evidence>
<keyword evidence="3" id="KW-0238">DNA-binding</keyword>
<accession>A0ABS4B8W9</accession>
<reference evidence="6 7" key="1">
    <citation type="submission" date="2021-03" db="EMBL/GenBank/DDBJ databases">
        <title>Plant growth promoting bacteria isolated from wild legumes nodules and trapping Phaseolus vulgaris L. nodules in the center and southern Mexico.</title>
        <authorList>
            <person name="Estrada P."/>
        </authorList>
    </citation>
    <scope>NUCLEOTIDE SEQUENCE [LARGE SCALE GENOMIC DNA]</scope>
    <source>
        <strain evidence="6 7">MaGu-431</strain>
    </source>
</reference>
<evidence type="ECO:0000256" key="1">
    <source>
        <dbReference type="ARBA" id="ARBA00009437"/>
    </source>
</evidence>
<sequence length="300" mass="33312">MDIAHLASFYEVVLRGSFSAAADALGVSKGMLSRHVGALESSLNAQLLQRTTRRLSLTEAGKTLYQQAGEIFALARQAEQDIQALTEEDSGRLRFTCPVSTGDRMVSELIARFAELCPGVQVELNFTNATIDMSQGEHDIALRAMSQIPDNLVAQPLGRLKDVVVASPTLLAREGSPATPYELGGRPCLLQGHNPAWEQWHFRRGEEEAHILVQGRVRANHYSTVLQLARAGMGFAKCPLMLVEASLARGELVAVLDEWQTGLHPLHVLHAQQRRVPRKIRLFKQVLAQWFAERPHYLLR</sequence>
<feature type="domain" description="HTH lysR-type" evidence="5">
    <location>
        <begin position="1"/>
        <end position="58"/>
    </location>
</feature>
<dbReference type="Pfam" id="PF03466">
    <property type="entry name" value="LysR_substrate"/>
    <property type="match status" value="1"/>
</dbReference>
<dbReference type="InterPro" id="IPR000847">
    <property type="entry name" value="LysR_HTH_N"/>
</dbReference>
<dbReference type="InterPro" id="IPR036390">
    <property type="entry name" value="WH_DNA-bd_sf"/>
</dbReference>
<dbReference type="Proteomes" id="UP000666661">
    <property type="component" value="Unassembled WGS sequence"/>
</dbReference>
<evidence type="ECO:0000256" key="2">
    <source>
        <dbReference type="ARBA" id="ARBA00023015"/>
    </source>
</evidence>
<dbReference type="PANTHER" id="PTHR30537">
    <property type="entry name" value="HTH-TYPE TRANSCRIPTIONAL REGULATOR"/>
    <property type="match status" value="1"/>
</dbReference>
<dbReference type="RefSeq" id="WP_209794618.1">
    <property type="nucleotide sequence ID" value="NZ_JAGIQF010000009.1"/>
</dbReference>
<evidence type="ECO:0000313" key="7">
    <source>
        <dbReference type="Proteomes" id="UP000666661"/>
    </source>
</evidence>
<dbReference type="Pfam" id="PF00126">
    <property type="entry name" value="HTH_1"/>
    <property type="match status" value="1"/>
</dbReference>
<gene>
    <name evidence="6" type="ORF">J8I01_15495</name>
</gene>
<dbReference type="Gene3D" id="3.40.190.290">
    <property type="match status" value="1"/>
</dbReference>
<keyword evidence="4" id="KW-0804">Transcription</keyword>
<dbReference type="CDD" id="cd08422">
    <property type="entry name" value="PBP2_CrgA_like"/>
    <property type="match status" value="1"/>
</dbReference>
<dbReference type="EMBL" id="JAGIQF010000009">
    <property type="protein sequence ID" value="MBP0603909.1"/>
    <property type="molecule type" value="Genomic_DNA"/>
</dbReference>
<organism evidence="6 7">
    <name type="scientific">Aeromonas sanarellii</name>
    <dbReference type="NCBI Taxonomy" id="633415"/>
    <lineage>
        <taxon>Bacteria</taxon>
        <taxon>Pseudomonadati</taxon>
        <taxon>Pseudomonadota</taxon>
        <taxon>Gammaproteobacteria</taxon>
        <taxon>Aeromonadales</taxon>
        <taxon>Aeromonadaceae</taxon>
        <taxon>Aeromonas</taxon>
    </lineage>
</organism>
<proteinExistence type="inferred from homology"/>
<dbReference type="Gene3D" id="1.10.10.10">
    <property type="entry name" value="Winged helix-like DNA-binding domain superfamily/Winged helix DNA-binding domain"/>
    <property type="match status" value="1"/>
</dbReference>
<protein>
    <submittedName>
        <fullName evidence="6">LysR family transcriptional regulator</fullName>
    </submittedName>
</protein>
<comment type="similarity">
    <text evidence="1">Belongs to the LysR transcriptional regulatory family.</text>
</comment>
<dbReference type="SUPFAM" id="SSF46785">
    <property type="entry name" value="Winged helix' DNA-binding domain"/>
    <property type="match status" value="1"/>
</dbReference>
<dbReference type="InterPro" id="IPR058163">
    <property type="entry name" value="LysR-type_TF_proteobact-type"/>
</dbReference>